<dbReference type="AlphaFoldDB" id="A0A2G9SHE8"/>
<sequence length="102" mass="11437">MFLWLKIKGVPDTHQMIMQKALSNQPVTSLAQVHCTLKGQHTTLRMQAIIAVWSFKGPEPANPEERPVEGRSPVSGYSVLLDSFVLRFKVENTAPSDAKYQN</sequence>
<gene>
    <name evidence="1" type="ORF">AB205_0173330</name>
</gene>
<proteinExistence type="predicted"/>
<evidence type="ECO:0000313" key="2">
    <source>
        <dbReference type="Proteomes" id="UP000228934"/>
    </source>
</evidence>
<accession>A0A2G9SHE8</accession>
<keyword evidence="2" id="KW-1185">Reference proteome</keyword>
<reference evidence="2" key="1">
    <citation type="journal article" date="2017" name="Nat. Commun.">
        <title>The North American bullfrog draft genome provides insight into hormonal regulation of long noncoding RNA.</title>
        <authorList>
            <person name="Hammond S.A."/>
            <person name="Warren R.L."/>
            <person name="Vandervalk B.P."/>
            <person name="Kucuk E."/>
            <person name="Khan H."/>
            <person name="Gibb E.A."/>
            <person name="Pandoh P."/>
            <person name="Kirk H."/>
            <person name="Zhao Y."/>
            <person name="Jones M."/>
            <person name="Mungall A.J."/>
            <person name="Coope R."/>
            <person name="Pleasance S."/>
            <person name="Moore R.A."/>
            <person name="Holt R.A."/>
            <person name="Round J.M."/>
            <person name="Ohora S."/>
            <person name="Walle B.V."/>
            <person name="Veldhoen N."/>
            <person name="Helbing C.C."/>
            <person name="Birol I."/>
        </authorList>
    </citation>
    <scope>NUCLEOTIDE SEQUENCE [LARGE SCALE GENOMIC DNA]</scope>
</reference>
<dbReference type="EMBL" id="KV925060">
    <property type="protein sequence ID" value="PIO39586.1"/>
    <property type="molecule type" value="Genomic_DNA"/>
</dbReference>
<organism evidence="1 2">
    <name type="scientific">Aquarana catesbeiana</name>
    <name type="common">American bullfrog</name>
    <name type="synonym">Rana catesbeiana</name>
    <dbReference type="NCBI Taxonomy" id="8400"/>
    <lineage>
        <taxon>Eukaryota</taxon>
        <taxon>Metazoa</taxon>
        <taxon>Chordata</taxon>
        <taxon>Craniata</taxon>
        <taxon>Vertebrata</taxon>
        <taxon>Euteleostomi</taxon>
        <taxon>Amphibia</taxon>
        <taxon>Batrachia</taxon>
        <taxon>Anura</taxon>
        <taxon>Neobatrachia</taxon>
        <taxon>Ranoidea</taxon>
        <taxon>Ranidae</taxon>
        <taxon>Aquarana</taxon>
    </lineage>
</organism>
<dbReference type="Proteomes" id="UP000228934">
    <property type="component" value="Unassembled WGS sequence"/>
</dbReference>
<name>A0A2G9SHE8_AQUCT</name>
<evidence type="ECO:0000313" key="1">
    <source>
        <dbReference type="EMBL" id="PIO39586.1"/>
    </source>
</evidence>
<protein>
    <submittedName>
        <fullName evidence="1">Uncharacterized protein</fullName>
    </submittedName>
</protein>